<comment type="caution">
    <text evidence="2">The sequence shown here is derived from an EMBL/GenBank/DDBJ whole genome shotgun (WGS) entry which is preliminary data.</text>
</comment>
<organism evidence="2 3">
    <name type="scientific">Paraburkholderia metrosideri</name>
    <dbReference type="NCBI Taxonomy" id="580937"/>
    <lineage>
        <taxon>Bacteria</taxon>
        <taxon>Pseudomonadati</taxon>
        <taxon>Pseudomonadota</taxon>
        <taxon>Betaproteobacteria</taxon>
        <taxon>Burkholderiales</taxon>
        <taxon>Burkholderiaceae</taxon>
        <taxon>Paraburkholderia</taxon>
    </lineage>
</organism>
<evidence type="ECO:0000313" key="3">
    <source>
        <dbReference type="Proteomes" id="UP000598032"/>
    </source>
</evidence>
<name>A0ABN7HWM1_9BURK</name>
<keyword evidence="3" id="KW-1185">Reference proteome</keyword>
<proteinExistence type="predicted"/>
<protein>
    <submittedName>
        <fullName evidence="2">Uncharacterized protein</fullName>
    </submittedName>
</protein>
<evidence type="ECO:0000256" key="1">
    <source>
        <dbReference type="SAM" id="MobiDB-lite"/>
    </source>
</evidence>
<sequence length="32" mass="3950">MRQLTGLRPKPEQPKQQRLRPKQQRLRPMQQP</sequence>
<accession>A0ABN7HWM1</accession>
<reference evidence="2 3" key="1">
    <citation type="submission" date="2020-10" db="EMBL/GenBank/DDBJ databases">
        <authorList>
            <person name="Peeters C."/>
        </authorList>
    </citation>
    <scope>NUCLEOTIDE SEQUENCE [LARGE SCALE GENOMIC DNA]</scope>
    <source>
        <strain evidence="2 3">LMG 28140</strain>
    </source>
</reference>
<evidence type="ECO:0000313" key="2">
    <source>
        <dbReference type="EMBL" id="CAD6536243.1"/>
    </source>
</evidence>
<feature type="region of interest" description="Disordered" evidence="1">
    <location>
        <begin position="1"/>
        <end position="32"/>
    </location>
</feature>
<gene>
    <name evidence="2" type="ORF">LMG28140_03027</name>
</gene>
<dbReference type="EMBL" id="CAJHCP010000006">
    <property type="protein sequence ID" value="CAD6536243.1"/>
    <property type="molecule type" value="Genomic_DNA"/>
</dbReference>
<dbReference type="Proteomes" id="UP000598032">
    <property type="component" value="Unassembled WGS sequence"/>
</dbReference>